<reference evidence="2" key="1">
    <citation type="journal article" date="2014" name="Int. J. Syst. Evol. Microbiol.">
        <title>Complete genome sequence of Corynebacterium casei LMG S-19264T (=DSM 44701T), isolated from a smear-ripened cheese.</title>
        <authorList>
            <consortium name="US DOE Joint Genome Institute (JGI-PGF)"/>
            <person name="Walter F."/>
            <person name="Albersmeier A."/>
            <person name="Kalinowski J."/>
            <person name="Ruckert C."/>
        </authorList>
    </citation>
    <scope>NUCLEOTIDE SEQUENCE</scope>
    <source>
        <strain evidence="2">CGMCC 1.12997</strain>
    </source>
</reference>
<dbReference type="PANTHER" id="PTHR30562:SF1">
    <property type="entry name" value="UVRABC SYSTEM PROTEIN C"/>
    <property type="match status" value="1"/>
</dbReference>
<evidence type="ECO:0000313" key="3">
    <source>
        <dbReference type="Proteomes" id="UP000647241"/>
    </source>
</evidence>
<dbReference type="PROSITE" id="PS50151">
    <property type="entry name" value="UVR"/>
    <property type="match status" value="1"/>
</dbReference>
<organism evidence="2 3">
    <name type="scientific">Edaphobacter dinghuensis</name>
    <dbReference type="NCBI Taxonomy" id="1560005"/>
    <lineage>
        <taxon>Bacteria</taxon>
        <taxon>Pseudomonadati</taxon>
        <taxon>Acidobacteriota</taxon>
        <taxon>Terriglobia</taxon>
        <taxon>Terriglobales</taxon>
        <taxon>Acidobacteriaceae</taxon>
        <taxon>Edaphobacter</taxon>
    </lineage>
</organism>
<reference evidence="2" key="2">
    <citation type="submission" date="2020-09" db="EMBL/GenBank/DDBJ databases">
        <authorList>
            <person name="Sun Q."/>
            <person name="Zhou Y."/>
        </authorList>
    </citation>
    <scope>NUCLEOTIDE SEQUENCE</scope>
    <source>
        <strain evidence="2">CGMCC 1.12997</strain>
    </source>
</reference>
<dbReference type="InterPro" id="IPR001943">
    <property type="entry name" value="UVR_dom"/>
</dbReference>
<proteinExistence type="predicted"/>
<dbReference type="GO" id="GO:0009380">
    <property type="term" value="C:excinuclease repair complex"/>
    <property type="evidence" value="ECO:0007669"/>
    <property type="project" value="TreeGrafter"/>
</dbReference>
<dbReference type="Proteomes" id="UP000647241">
    <property type="component" value="Unassembled WGS sequence"/>
</dbReference>
<comment type="caution">
    <text evidence="2">The sequence shown here is derived from an EMBL/GenBank/DDBJ whole genome shotgun (WGS) entry which is preliminary data.</text>
</comment>
<protein>
    <recommendedName>
        <fullName evidence="1">UVR domain-containing protein</fullName>
    </recommendedName>
</protein>
<dbReference type="PANTHER" id="PTHR30562">
    <property type="entry name" value="UVRC/OXIDOREDUCTASE"/>
    <property type="match status" value="1"/>
</dbReference>
<gene>
    <name evidence="2" type="ORF">GCM10011585_37060</name>
</gene>
<accession>A0A917HV61</accession>
<feature type="domain" description="UVR" evidence="1">
    <location>
        <begin position="195"/>
        <end position="230"/>
    </location>
</feature>
<evidence type="ECO:0000259" key="1">
    <source>
        <dbReference type="PROSITE" id="PS50151"/>
    </source>
</evidence>
<evidence type="ECO:0000313" key="2">
    <source>
        <dbReference type="EMBL" id="GGG89429.1"/>
    </source>
</evidence>
<dbReference type="AlphaFoldDB" id="A0A917HV61"/>
<sequence>MPALPGVFALCGAREGDEPYLTRTADLRRRMRRLLDPPESQSKRLNLRDKVARIEYCVTGSDFESSLVLYDAAVALFGYAEARRRLKLHTPYFLRLTMENAHPRVYATNRLSKRGLGEMYGPFPSRSVAERYCDAVLDLFKLRRCWEDLEPYPEHPGCVYGEMKKCMEPCKQACTPEEYAAEAVAVKAFFDTRGESRLAAIEQEREQASAEMEFERAAALHAQWQKVKAAAAQADEIVQPVPKLRAVIVQTAVVEKELPDQAALFLLQGGCLAGPERLSTLGVRAVKEQTSVGSSLFAQPLMLQAVPLEGEVGLPVDSPEVRAAAVLGVLEAKVGKASDLALLSDHLSLFKRWYYRPEKQRTGEVFLPNADGGWPVRRILRGAARAALGEPKKMAETQREAAKGAKTKILHEGREGVERVVVMAEKREKVE</sequence>
<dbReference type="InterPro" id="IPR050066">
    <property type="entry name" value="UvrABC_protein_C"/>
</dbReference>
<name>A0A917HV61_9BACT</name>
<keyword evidence="3" id="KW-1185">Reference proteome</keyword>
<dbReference type="EMBL" id="BMGT01000005">
    <property type="protein sequence ID" value="GGG89429.1"/>
    <property type="molecule type" value="Genomic_DNA"/>
</dbReference>
<dbReference type="GO" id="GO:0006974">
    <property type="term" value="P:DNA damage response"/>
    <property type="evidence" value="ECO:0007669"/>
    <property type="project" value="TreeGrafter"/>
</dbReference>